<evidence type="ECO:0000256" key="1">
    <source>
        <dbReference type="ARBA" id="ARBA00022448"/>
    </source>
</evidence>
<dbReference type="Proteomes" id="UP000435910">
    <property type="component" value="Unassembled WGS sequence"/>
</dbReference>
<keyword evidence="4" id="KW-0249">Electron transport</keyword>
<dbReference type="GO" id="GO:0005506">
    <property type="term" value="F:iron ion binding"/>
    <property type="evidence" value="ECO:0007669"/>
    <property type="project" value="InterPro"/>
</dbReference>
<accession>A0A1Y0YT26</accession>
<dbReference type="PANTHER" id="PTHR37823:SF3">
    <property type="entry name" value="CYTOCHROME C-551"/>
    <property type="match status" value="1"/>
</dbReference>
<feature type="binding site" description="axial binding residue" evidence="7">
    <location>
        <position position="87"/>
    </location>
    <ligand>
        <name>heme c</name>
        <dbReference type="ChEBI" id="CHEBI:61717"/>
    </ligand>
    <ligandPart>
        <name>Fe</name>
        <dbReference type="ChEBI" id="CHEBI:18248"/>
    </ligandPart>
</feature>
<dbReference type="GO" id="GO:0009055">
    <property type="term" value="F:electron transfer activity"/>
    <property type="evidence" value="ECO:0007669"/>
    <property type="project" value="InterPro"/>
</dbReference>
<proteinExistence type="predicted"/>
<evidence type="ECO:0000259" key="9">
    <source>
        <dbReference type="PROSITE" id="PS51007"/>
    </source>
</evidence>
<evidence type="ECO:0000313" key="12">
    <source>
        <dbReference type="Proteomes" id="UP000435910"/>
    </source>
</evidence>
<feature type="binding site" description="axial binding residue" evidence="7">
    <location>
        <position position="52"/>
    </location>
    <ligand>
        <name>heme c</name>
        <dbReference type="ChEBI" id="CHEBI:61717"/>
    </ligand>
    <ligandPart>
        <name>Fe</name>
        <dbReference type="ChEBI" id="CHEBI:18248"/>
    </ligandPart>
</feature>
<dbReference type="Pfam" id="PF13442">
    <property type="entry name" value="Cytochrome_CBB3"/>
    <property type="match status" value="1"/>
</dbReference>
<dbReference type="NCBIfam" id="NF045774">
    <property type="entry name" value="cytochro_C551"/>
    <property type="match status" value="1"/>
</dbReference>
<reference evidence="11 12" key="1">
    <citation type="submission" date="2019-06" db="EMBL/GenBank/DDBJ databases">
        <title>Genome sequence analysis of &gt;100 Bacillus licheniformis strains suggests intrinsic resistance to this species.</title>
        <authorList>
            <person name="Wels M."/>
            <person name="Siezen R.J."/>
            <person name="Johansen E."/>
            <person name="Stuer-Lauridsen B."/>
            <person name="Bjerre K."/>
            <person name="Nielsen B.K.K."/>
        </authorList>
    </citation>
    <scope>NUCLEOTIDE SEQUENCE [LARGE SCALE GENOMIC DNA]</scope>
    <source>
        <strain evidence="11 12">BAC-16736</strain>
    </source>
</reference>
<protein>
    <submittedName>
        <fullName evidence="10 11">Cytochrome c</fullName>
    </submittedName>
</protein>
<dbReference type="InterPro" id="IPR012218">
    <property type="entry name" value="Cyt_c_BACSU-c550-type"/>
</dbReference>
<keyword evidence="5 7" id="KW-0408">Iron</keyword>
<evidence type="ECO:0000313" key="10">
    <source>
        <dbReference type="EMBL" id="QPR73883.1"/>
    </source>
</evidence>
<dbReference type="OMA" id="IFQQNCA"/>
<dbReference type="InterPro" id="IPR051811">
    <property type="entry name" value="Cytochrome_c550/c551-like"/>
</dbReference>
<dbReference type="RefSeq" id="WP_003185673.1">
    <property type="nucleotide sequence ID" value="NZ_BEXU01000043.1"/>
</dbReference>
<feature type="domain" description="Cytochrome c" evidence="9">
    <location>
        <begin position="35"/>
        <end position="108"/>
    </location>
</feature>
<evidence type="ECO:0000256" key="2">
    <source>
        <dbReference type="ARBA" id="ARBA00022617"/>
    </source>
</evidence>
<feature type="chain" id="PRO_5041162366" evidence="8">
    <location>
        <begin position="18"/>
        <end position="108"/>
    </location>
</feature>
<dbReference type="PANTHER" id="PTHR37823">
    <property type="entry name" value="CYTOCHROME C-553-LIKE"/>
    <property type="match status" value="1"/>
</dbReference>
<dbReference type="InterPro" id="IPR009056">
    <property type="entry name" value="Cyt_c-like_dom"/>
</dbReference>
<dbReference type="PROSITE" id="PS51007">
    <property type="entry name" value="CYTC"/>
    <property type="match status" value="1"/>
</dbReference>
<evidence type="ECO:0000313" key="11">
    <source>
        <dbReference type="EMBL" id="TWL33159.1"/>
    </source>
</evidence>
<evidence type="ECO:0000256" key="8">
    <source>
        <dbReference type="SAM" id="SignalP"/>
    </source>
</evidence>
<dbReference type="EMBL" id="CP065647">
    <property type="protein sequence ID" value="QPR73883.1"/>
    <property type="molecule type" value="Genomic_DNA"/>
</dbReference>
<evidence type="ECO:0000256" key="4">
    <source>
        <dbReference type="ARBA" id="ARBA00022982"/>
    </source>
</evidence>
<comment type="PTM">
    <text evidence="6">Binds 1 heme c group covalently per subunit.</text>
</comment>
<evidence type="ECO:0000256" key="3">
    <source>
        <dbReference type="ARBA" id="ARBA00022723"/>
    </source>
</evidence>
<dbReference type="Gene3D" id="1.10.760.10">
    <property type="entry name" value="Cytochrome c-like domain"/>
    <property type="match status" value="1"/>
</dbReference>
<evidence type="ECO:0000313" key="13">
    <source>
        <dbReference type="Proteomes" id="UP000595038"/>
    </source>
</evidence>
<dbReference type="GO" id="GO:0020037">
    <property type="term" value="F:heme binding"/>
    <property type="evidence" value="ECO:0007669"/>
    <property type="project" value="InterPro"/>
</dbReference>
<evidence type="ECO:0000256" key="6">
    <source>
        <dbReference type="PIRSR" id="PIRSR000025-1"/>
    </source>
</evidence>
<reference evidence="10 13" key="2">
    <citation type="submission" date="2020-12" db="EMBL/GenBank/DDBJ databases">
        <title>FDA dAtabase for Regulatory Grade micrObial Sequences (FDA-ARGOS): Supporting development and validation of Infectious Disease Dx tests.</title>
        <authorList>
            <person name="Nelson B."/>
            <person name="Plummer A."/>
            <person name="Tallon L."/>
            <person name="Sadzewicz L."/>
            <person name="Zhao X."/>
            <person name="Boylan J."/>
            <person name="Ott S."/>
            <person name="Bowen H."/>
            <person name="Vavikolanu K."/>
            <person name="Mehta A."/>
            <person name="Aluvathingal J."/>
            <person name="Nadendla S."/>
            <person name="Myers T."/>
            <person name="Yan Y."/>
            <person name="Sichtig H."/>
        </authorList>
    </citation>
    <scope>NUCLEOTIDE SEQUENCE [LARGE SCALE GENOMIC DNA]</scope>
    <source>
        <strain evidence="10 13">FDAARGOS_923</strain>
    </source>
</reference>
<feature type="signal peptide" evidence="8">
    <location>
        <begin position="1"/>
        <end position="17"/>
    </location>
</feature>
<keyword evidence="8" id="KW-0732">Signal</keyword>
<feature type="binding site" description="covalent" evidence="6">
    <location>
        <position position="51"/>
    </location>
    <ligand>
        <name>heme c</name>
        <dbReference type="ChEBI" id="CHEBI:61717"/>
    </ligand>
</feature>
<keyword evidence="1" id="KW-0813">Transport</keyword>
<dbReference type="InterPro" id="IPR036909">
    <property type="entry name" value="Cyt_c-like_dom_sf"/>
</dbReference>
<name>A0A1Y0YT26_BACLI</name>
<dbReference type="SUPFAM" id="SSF46626">
    <property type="entry name" value="Cytochrome c"/>
    <property type="match status" value="1"/>
</dbReference>
<feature type="binding site" description="covalent" evidence="6">
    <location>
        <position position="48"/>
    </location>
    <ligand>
        <name>heme c</name>
        <dbReference type="ChEBI" id="CHEBI:61717"/>
    </ligand>
</feature>
<gene>
    <name evidence="11" type="ORF">CHCC16736_3971</name>
    <name evidence="10" type="ORF">I6G80_06360</name>
</gene>
<sequence length="108" mass="11444">MKMKLFTLFMAVSFVLAACGGNNNESKEKNTGGQATATDGEEIYQQNCTGCHGKDLAGGSAPSLKEVGGKYKESEIKDIVVNGRGGMPGNLVDEKEAEAVAKWLSEKK</sequence>
<keyword evidence="2 6" id="KW-0349">Heme</keyword>
<dbReference type="GeneID" id="92859655"/>
<dbReference type="GO" id="GO:0016020">
    <property type="term" value="C:membrane"/>
    <property type="evidence" value="ECO:0007669"/>
    <property type="project" value="InterPro"/>
</dbReference>
<dbReference type="Proteomes" id="UP000595038">
    <property type="component" value="Chromosome"/>
</dbReference>
<evidence type="ECO:0000256" key="7">
    <source>
        <dbReference type="PIRSR" id="PIRSR000025-2"/>
    </source>
</evidence>
<keyword evidence="3 7" id="KW-0479">Metal-binding</keyword>
<dbReference type="PROSITE" id="PS51257">
    <property type="entry name" value="PROKAR_LIPOPROTEIN"/>
    <property type="match status" value="1"/>
</dbReference>
<dbReference type="AlphaFoldDB" id="A0A1Y0YT26"/>
<dbReference type="PIRSF" id="PIRSF000025">
    <property type="entry name" value="Cytc_Bsub_c550"/>
    <property type="match status" value="1"/>
</dbReference>
<dbReference type="EMBL" id="NILC01000004">
    <property type="protein sequence ID" value="TWL33159.1"/>
    <property type="molecule type" value="Genomic_DNA"/>
</dbReference>
<dbReference type="InterPro" id="IPR054782">
    <property type="entry name" value="Cytochro_C551"/>
</dbReference>
<evidence type="ECO:0000256" key="5">
    <source>
        <dbReference type="ARBA" id="ARBA00023004"/>
    </source>
</evidence>
<organism evidence="11 12">
    <name type="scientific">Bacillus licheniformis</name>
    <dbReference type="NCBI Taxonomy" id="1402"/>
    <lineage>
        <taxon>Bacteria</taxon>
        <taxon>Bacillati</taxon>
        <taxon>Bacillota</taxon>
        <taxon>Bacilli</taxon>
        <taxon>Bacillales</taxon>
        <taxon>Bacillaceae</taxon>
        <taxon>Bacillus</taxon>
    </lineage>
</organism>